<dbReference type="AlphaFoldDB" id="A0A0F9RU58"/>
<sequence length="79" mass="8961">MTTLILYTTSGCHLCELADAILKTLATQYQLTIITTEIADDDELVARYGIRIPVVQFADNSDIGWPFNQQDIENRLKEE</sequence>
<dbReference type="Pfam" id="PF05768">
    <property type="entry name" value="Glrx-like"/>
    <property type="match status" value="1"/>
</dbReference>
<dbReference type="SUPFAM" id="SSF52833">
    <property type="entry name" value="Thioredoxin-like"/>
    <property type="match status" value="1"/>
</dbReference>
<protein>
    <recommendedName>
        <fullName evidence="2">Glutaredoxin 2</fullName>
    </recommendedName>
</protein>
<evidence type="ECO:0000313" key="1">
    <source>
        <dbReference type="EMBL" id="KKN58259.1"/>
    </source>
</evidence>
<name>A0A0F9RU58_9ZZZZ</name>
<reference evidence="1" key="1">
    <citation type="journal article" date="2015" name="Nature">
        <title>Complex archaea that bridge the gap between prokaryotes and eukaryotes.</title>
        <authorList>
            <person name="Spang A."/>
            <person name="Saw J.H."/>
            <person name="Jorgensen S.L."/>
            <person name="Zaremba-Niedzwiedzka K."/>
            <person name="Martijn J."/>
            <person name="Lind A.E."/>
            <person name="van Eijk R."/>
            <person name="Schleper C."/>
            <person name="Guy L."/>
            <person name="Ettema T.J."/>
        </authorList>
    </citation>
    <scope>NUCLEOTIDE SEQUENCE</scope>
</reference>
<dbReference type="InterPro" id="IPR008554">
    <property type="entry name" value="Glutaredoxin-like"/>
</dbReference>
<evidence type="ECO:0008006" key="2">
    <source>
        <dbReference type="Google" id="ProtNLM"/>
    </source>
</evidence>
<dbReference type="InterPro" id="IPR036249">
    <property type="entry name" value="Thioredoxin-like_sf"/>
</dbReference>
<dbReference type="Gene3D" id="3.40.30.10">
    <property type="entry name" value="Glutaredoxin"/>
    <property type="match status" value="1"/>
</dbReference>
<comment type="caution">
    <text evidence="1">The sequence shown here is derived from an EMBL/GenBank/DDBJ whole genome shotgun (WGS) entry which is preliminary data.</text>
</comment>
<accession>A0A0F9RU58</accession>
<dbReference type="EMBL" id="LAZR01000769">
    <property type="protein sequence ID" value="KKN58259.1"/>
    <property type="molecule type" value="Genomic_DNA"/>
</dbReference>
<proteinExistence type="predicted"/>
<gene>
    <name evidence="1" type="ORF">LCGC14_0554000</name>
</gene>
<organism evidence="1">
    <name type="scientific">marine sediment metagenome</name>
    <dbReference type="NCBI Taxonomy" id="412755"/>
    <lineage>
        <taxon>unclassified sequences</taxon>
        <taxon>metagenomes</taxon>
        <taxon>ecological metagenomes</taxon>
    </lineage>
</organism>